<sequence>MRTTEQIQAVQKAELESMVSMAEKALNGFEKMAMLNMQTLRDATMDAAAAMRTALSARDMQEFMGSQAASPMQTAGQKTLSYAQHVAEIAGSTQAELADAFNQSMARMQQVMREATKNGAGGLPAGSDAMSTLMQSAMNFTTQAFDAAQKAQTQATKMVADDVQSLSQAAAKSGAAKPASARKGAA</sequence>
<dbReference type="EMBL" id="FLMQ01000056">
    <property type="protein sequence ID" value="SBP89355.1"/>
    <property type="molecule type" value="Genomic_DNA"/>
</dbReference>
<proteinExistence type="predicted"/>
<evidence type="ECO:0000256" key="1">
    <source>
        <dbReference type="SAM" id="MobiDB-lite"/>
    </source>
</evidence>
<keyword evidence="4" id="KW-1185">Reference proteome</keyword>
<dbReference type="RefSeq" id="WP_094161446.1">
    <property type="nucleotide sequence ID" value="NZ_LT592171.1"/>
</dbReference>
<dbReference type="NCBIfam" id="TIGR01841">
    <property type="entry name" value="phasin"/>
    <property type="match status" value="1"/>
</dbReference>
<evidence type="ECO:0000313" key="4">
    <source>
        <dbReference type="Proteomes" id="UP000214566"/>
    </source>
</evidence>
<dbReference type="AlphaFoldDB" id="A0A238D7X2"/>
<protein>
    <submittedName>
        <fullName evidence="3">Phasin (Modular protein)</fullName>
    </submittedName>
</protein>
<dbReference type="OrthoDB" id="9153932at2"/>
<feature type="region of interest" description="Disordered" evidence="1">
    <location>
        <begin position="167"/>
        <end position="186"/>
    </location>
</feature>
<name>A0A238D7X2_THIDL</name>
<gene>
    <name evidence="3" type="ORF">THIARS_70975</name>
</gene>
<dbReference type="Proteomes" id="UP000214566">
    <property type="component" value="Unassembled WGS sequence"/>
</dbReference>
<evidence type="ECO:0000313" key="3">
    <source>
        <dbReference type="EMBL" id="SBP89355.1"/>
    </source>
</evidence>
<accession>A0A238D7X2</accession>
<evidence type="ECO:0000259" key="2">
    <source>
        <dbReference type="Pfam" id="PF09361"/>
    </source>
</evidence>
<organism evidence="3 4">
    <name type="scientific">Thiomonas delicata</name>
    <name type="common">Thiomonas cuprina</name>
    <dbReference type="NCBI Taxonomy" id="364030"/>
    <lineage>
        <taxon>Bacteria</taxon>
        <taxon>Pseudomonadati</taxon>
        <taxon>Pseudomonadota</taxon>
        <taxon>Betaproteobacteria</taxon>
        <taxon>Burkholderiales</taxon>
        <taxon>Thiomonas</taxon>
    </lineage>
</organism>
<feature type="compositionally biased region" description="Low complexity" evidence="1">
    <location>
        <begin position="169"/>
        <end position="186"/>
    </location>
</feature>
<dbReference type="Pfam" id="PF09361">
    <property type="entry name" value="Phasin_2"/>
    <property type="match status" value="1"/>
</dbReference>
<dbReference type="InterPro" id="IPR018968">
    <property type="entry name" value="Phasin"/>
</dbReference>
<feature type="domain" description="Phasin" evidence="2">
    <location>
        <begin position="5"/>
        <end position="103"/>
    </location>
</feature>
<dbReference type="InterPro" id="IPR010127">
    <property type="entry name" value="Phasin_subfam-1"/>
</dbReference>
<reference evidence="3 4" key="1">
    <citation type="submission" date="2016-06" db="EMBL/GenBank/DDBJ databases">
        <authorList>
            <person name="Kjaerup R.B."/>
            <person name="Dalgaard T.S."/>
            <person name="Juul-Madsen H.R."/>
        </authorList>
    </citation>
    <scope>NUCLEOTIDE SEQUENCE [LARGE SCALE GENOMIC DNA]</scope>
    <source>
        <strain evidence="3 4">DSM 16361</strain>
    </source>
</reference>